<keyword evidence="9" id="KW-1185">Reference proteome</keyword>
<feature type="active site" description="Charge relay system" evidence="6">
    <location>
        <position position="115"/>
    </location>
</feature>
<dbReference type="SUPFAM" id="SSF55620">
    <property type="entry name" value="Tetrahydrobiopterin biosynthesis enzymes-like"/>
    <property type="match status" value="1"/>
</dbReference>
<evidence type="ECO:0000256" key="5">
    <source>
        <dbReference type="PIRNR" id="PIRNR006113"/>
    </source>
</evidence>
<dbReference type="OrthoDB" id="9804698at2"/>
<feature type="active site" description="Charge relay system" evidence="6">
    <location>
        <position position="70"/>
    </location>
</feature>
<dbReference type="PANTHER" id="PTHR12589:SF8">
    <property type="entry name" value="6-CARBOXY-5,6,7,8-TETRAHYDROPTERIN SYNTHASE"/>
    <property type="match status" value="1"/>
</dbReference>
<organism evidence="8 9">
    <name type="scientific">Desulfoglaeba alkanexedens ALDC</name>
    <dbReference type="NCBI Taxonomy" id="980445"/>
    <lineage>
        <taxon>Bacteria</taxon>
        <taxon>Pseudomonadati</taxon>
        <taxon>Thermodesulfobacteriota</taxon>
        <taxon>Syntrophobacteria</taxon>
        <taxon>Syntrophobacterales</taxon>
        <taxon>Syntrophobacteraceae</taxon>
        <taxon>Desulfoglaeba</taxon>
    </lineage>
</organism>
<keyword evidence="5 7" id="KW-0862">Zinc</keyword>
<evidence type="ECO:0000313" key="8">
    <source>
        <dbReference type="EMBL" id="QCQ22420.1"/>
    </source>
</evidence>
<dbReference type="PIRSF" id="PIRSF006113">
    <property type="entry name" value="PTP_synth"/>
    <property type="match status" value="1"/>
</dbReference>
<comment type="similarity">
    <text evidence="2 5">Belongs to the PTPS family. QueD subfamily.</text>
</comment>
<dbReference type="RefSeq" id="WP_137424582.1">
    <property type="nucleotide sequence ID" value="NZ_CP040098.1"/>
</dbReference>
<dbReference type="GO" id="GO:0046872">
    <property type="term" value="F:metal ion binding"/>
    <property type="evidence" value="ECO:0007669"/>
    <property type="project" value="UniProtKB-KW"/>
</dbReference>
<dbReference type="Pfam" id="PF01242">
    <property type="entry name" value="PTPS"/>
    <property type="match status" value="1"/>
</dbReference>
<dbReference type="Proteomes" id="UP000298602">
    <property type="component" value="Chromosome"/>
</dbReference>
<dbReference type="GO" id="GO:0008616">
    <property type="term" value="P:tRNA queuosine(34) biosynthetic process"/>
    <property type="evidence" value="ECO:0007669"/>
    <property type="project" value="UniProtKB-KW"/>
</dbReference>
<dbReference type="InterPro" id="IPR038418">
    <property type="entry name" value="6-PTP_synth/QueD_sf"/>
</dbReference>
<name>A0A4P8L3I7_9BACT</name>
<comment type="cofactor">
    <cofactor evidence="5 7">
        <name>Zn(2+)</name>
        <dbReference type="ChEBI" id="CHEBI:29105"/>
    </cofactor>
    <text evidence="5 7">Binds 1 zinc ion per subunit.</text>
</comment>
<keyword evidence="5 7" id="KW-0479">Metal-binding</keyword>
<feature type="binding site" evidence="7">
    <location>
        <position position="32"/>
    </location>
    <ligand>
        <name>Zn(2+)</name>
        <dbReference type="ChEBI" id="CHEBI:29105"/>
    </ligand>
</feature>
<evidence type="ECO:0000313" key="9">
    <source>
        <dbReference type="Proteomes" id="UP000298602"/>
    </source>
</evidence>
<gene>
    <name evidence="8" type="primary">queD</name>
    <name evidence="8" type="ORF">FDQ92_09770</name>
</gene>
<dbReference type="EMBL" id="CP040098">
    <property type="protein sequence ID" value="QCQ22420.1"/>
    <property type="molecule type" value="Genomic_DNA"/>
</dbReference>
<evidence type="ECO:0000256" key="2">
    <source>
        <dbReference type="ARBA" id="ARBA00008900"/>
    </source>
</evidence>
<evidence type="ECO:0000256" key="3">
    <source>
        <dbReference type="ARBA" id="ARBA00018141"/>
    </source>
</evidence>
<dbReference type="GO" id="GO:0070497">
    <property type="term" value="F:6-carboxytetrahydropterin synthase activity"/>
    <property type="evidence" value="ECO:0007669"/>
    <property type="project" value="UniProtKB-EC"/>
</dbReference>
<sequence length="126" mass="14167">MPACFEVYVETHFSAAHRLKGYPGDCARLHGHNWMVEVTVRCTQLDALGIGIDFRDVRTALKEAVADLDHQDLGEIPAFRAQNPTSENIARYLYRELSSKLDDASRRVSKVKVCETPGAGALYWEE</sequence>
<comment type="pathway">
    <text evidence="1 5">Purine metabolism; 7-cyano-7-deazaguanine biosynthesis.</text>
</comment>
<keyword evidence="5" id="KW-0671">Queuosine biosynthesis</keyword>
<comment type="catalytic activity">
    <reaction evidence="4 5">
        <text>7,8-dihydroneopterin 3'-triphosphate + H2O = 6-carboxy-5,6,7,8-tetrahydropterin + triphosphate + acetaldehyde + 2 H(+)</text>
        <dbReference type="Rhea" id="RHEA:27966"/>
        <dbReference type="ChEBI" id="CHEBI:15343"/>
        <dbReference type="ChEBI" id="CHEBI:15377"/>
        <dbReference type="ChEBI" id="CHEBI:15378"/>
        <dbReference type="ChEBI" id="CHEBI:18036"/>
        <dbReference type="ChEBI" id="CHEBI:58462"/>
        <dbReference type="ChEBI" id="CHEBI:61032"/>
        <dbReference type="EC" id="4.1.2.50"/>
    </reaction>
</comment>
<proteinExistence type="inferred from homology"/>
<reference evidence="8 9" key="1">
    <citation type="submission" date="2019-05" db="EMBL/GenBank/DDBJ databases">
        <title>The Complete Genome Sequence of the n-alkane-degrading Desulfoglaeba alkanexedens ALDC reveals multiple alkylsuccinate synthase gene clusters.</title>
        <authorList>
            <person name="Callaghan A.V."/>
            <person name="Davidova I.A."/>
            <person name="Duncan K.E."/>
            <person name="Morris B."/>
            <person name="McInerney M.J."/>
        </authorList>
    </citation>
    <scope>NUCLEOTIDE SEQUENCE [LARGE SCALE GENOMIC DNA]</scope>
    <source>
        <strain evidence="8 9">ALDC</strain>
    </source>
</reference>
<evidence type="ECO:0000256" key="6">
    <source>
        <dbReference type="PIRSR" id="PIRSR006113-1"/>
    </source>
</evidence>
<feature type="binding site" evidence="7">
    <location>
        <position position="17"/>
    </location>
    <ligand>
        <name>Zn(2+)</name>
        <dbReference type="ChEBI" id="CHEBI:29105"/>
    </ligand>
</feature>
<evidence type="ECO:0000256" key="4">
    <source>
        <dbReference type="ARBA" id="ARBA00048807"/>
    </source>
</evidence>
<dbReference type="EC" id="4.-.-.-" evidence="5"/>
<feature type="binding site" evidence="7">
    <location>
        <position position="30"/>
    </location>
    <ligand>
        <name>Zn(2+)</name>
        <dbReference type="ChEBI" id="CHEBI:29105"/>
    </ligand>
</feature>
<accession>A0A4P8L3I7</accession>
<dbReference type="KEGG" id="dax:FDQ92_09770"/>
<dbReference type="UniPathway" id="UPA00391"/>
<keyword evidence="5" id="KW-0456">Lyase</keyword>
<dbReference type="NCBIfam" id="TIGR03367">
    <property type="entry name" value="queuosine_QueD"/>
    <property type="match status" value="1"/>
</dbReference>
<evidence type="ECO:0000256" key="7">
    <source>
        <dbReference type="PIRSR" id="PIRSR006113-2"/>
    </source>
</evidence>
<reference evidence="8 9" key="2">
    <citation type="submission" date="2019-05" db="EMBL/GenBank/DDBJ databases">
        <authorList>
            <person name="Suflita J.M."/>
            <person name="Marks C.R."/>
        </authorList>
    </citation>
    <scope>NUCLEOTIDE SEQUENCE [LARGE SCALE GENOMIC DNA]</scope>
    <source>
        <strain evidence="8 9">ALDC</strain>
    </source>
</reference>
<evidence type="ECO:0000256" key="1">
    <source>
        <dbReference type="ARBA" id="ARBA00005061"/>
    </source>
</evidence>
<feature type="active site" description="Proton acceptor" evidence="6">
    <location>
        <position position="26"/>
    </location>
</feature>
<dbReference type="Gene3D" id="3.30.479.10">
    <property type="entry name" value="6-pyruvoyl tetrahydropterin synthase/QueD"/>
    <property type="match status" value="1"/>
</dbReference>
<dbReference type="AlphaFoldDB" id="A0A4P8L3I7"/>
<dbReference type="PANTHER" id="PTHR12589">
    <property type="entry name" value="PYRUVOYL TETRAHYDROBIOPTERIN SYNTHASE"/>
    <property type="match status" value="1"/>
</dbReference>
<protein>
    <recommendedName>
        <fullName evidence="3 5">6-carboxy-5,6,7,8-tetrahydropterin synthase</fullName>
        <ecNumber evidence="5">4.-.-.-</ecNumber>
    </recommendedName>
</protein>
<dbReference type="InterPro" id="IPR007115">
    <property type="entry name" value="6-PTP_synth/QueD"/>
</dbReference>